<dbReference type="Gene3D" id="1.20.120.530">
    <property type="entry name" value="GntR ligand-binding domain-like"/>
    <property type="match status" value="1"/>
</dbReference>
<evidence type="ECO:0000313" key="5">
    <source>
        <dbReference type="EMBL" id="GGD95099.1"/>
    </source>
</evidence>
<keyword evidence="6" id="KW-1185">Reference proteome</keyword>
<reference evidence="5" key="1">
    <citation type="journal article" date="2014" name="Int. J. Syst. Evol. Microbiol.">
        <title>Complete genome sequence of Corynebacterium casei LMG S-19264T (=DSM 44701T), isolated from a smear-ripened cheese.</title>
        <authorList>
            <consortium name="US DOE Joint Genome Institute (JGI-PGF)"/>
            <person name="Walter F."/>
            <person name="Albersmeier A."/>
            <person name="Kalinowski J."/>
            <person name="Ruckert C."/>
        </authorList>
    </citation>
    <scope>NUCLEOTIDE SEQUENCE</scope>
    <source>
        <strain evidence="5">CGMCC 1.15178</strain>
    </source>
</reference>
<keyword evidence="1" id="KW-0805">Transcription regulation</keyword>
<dbReference type="InterPro" id="IPR000524">
    <property type="entry name" value="Tscrpt_reg_HTH_GntR"/>
</dbReference>
<organism evidence="5 6">
    <name type="scientific">Paenibacillus nasutitermitis</name>
    <dbReference type="NCBI Taxonomy" id="1652958"/>
    <lineage>
        <taxon>Bacteria</taxon>
        <taxon>Bacillati</taxon>
        <taxon>Bacillota</taxon>
        <taxon>Bacilli</taxon>
        <taxon>Bacillales</taxon>
        <taxon>Paenibacillaceae</taxon>
        <taxon>Paenibacillus</taxon>
    </lineage>
</organism>
<dbReference type="SMART" id="SM00345">
    <property type="entry name" value="HTH_GNTR"/>
    <property type="match status" value="1"/>
</dbReference>
<dbReference type="SUPFAM" id="SSF46785">
    <property type="entry name" value="Winged helix' DNA-binding domain"/>
    <property type="match status" value="1"/>
</dbReference>
<feature type="domain" description="HTH gntR-type" evidence="4">
    <location>
        <begin position="8"/>
        <end position="76"/>
    </location>
</feature>
<protein>
    <submittedName>
        <fullName evidence="5">GntR family transcriptional regulator</fullName>
    </submittedName>
</protein>
<dbReference type="AlphaFoldDB" id="A0A917E2N3"/>
<dbReference type="InterPro" id="IPR011711">
    <property type="entry name" value="GntR_C"/>
</dbReference>
<evidence type="ECO:0000256" key="2">
    <source>
        <dbReference type="ARBA" id="ARBA00023125"/>
    </source>
</evidence>
<dbReference type="PANTHER" id="PTHR43537:SF47">
    <property type="entry name" value="REGULATORY PROTEIN GNTR HTH"/>
    <property type="match status" value="1"/>
</dbReference>
<name>A0A917E2N3_9BACL</name>
<comment type="caution">
    <text evidence="5">The sequence shown here is derived from an EMBL/GenBank/DDBJ whole genome shotgun (WGS) entry which is preliminary data.</text>
</comment>
<evidence type="ECO:0000256" key="1">
    <source>
        <dbReference type="ARBA" id="ARBA00023015"/>
    </source>
</evidence>
<keyword evidence="2" id="KW-0238">DNA-binding</keyword>
<dbReference type="PRINTS" id="PR00035">
    <property type="entry name" value="HTHGNTR"/>
</dbReference>
<dbReference type="RefSeq" id="WP_188998494.1">
    <property type="nucleotide sequence ID" value="NZ_BMHP01000007.1"/>
</dbReference>
<gene>
    <name evidence="5" type="ORF">GCM10010911_62220</name>
</gene>
<evidence type="ECO:0000259" key="4">
    <source>
        <dbReference type="PROSITE" id="PS50949"/>
    </source>
</evidence>
<dbReference type="GO" id="GO:0003677">
    <property type="term" value="F:DNA binding"/>
    <property type="evidence" value="ECO:0007669"/>
    <property type="project" value="UniProtKB-KW"/>
</dbReference>
<dbReference type="Pfam" id="PF00392">
    <property type="entry name" value="GntR"/>
    <property type="match status" value="1"/>
</dbReference>
<accession>A0A917E2N3</accession>
<dbReference type="PROSITE" id="PS50949">
    <property type="entry name" value="HTH_GNTR"/>
    <property type="match status" value="1"/>
</dbReference>
<dbReference type="CDD" id="cd07377">
    <property type="entry name" value="WHTH_GntR"/>
    <property type="match status" value="1"/>
</dbReference>
<keyword evidence="3" id="KW-0804">Transcription</keyword>
<dbReference type="SUPFAM" id="SSF48008">
    <property type="entry name" value="GntR ligand-binding domain-like"/>
    <property type="match status" value="1"/>
</dbReference>
<dbReference type="SMART" id="SM00895">
    <property type="entry name" value="FCD"/>
    <property type="match status" value="1"/>
</dbReference>
<dbReference type="InterPro" id="IPR036388">
    <property type="entry name" value="WH-like_DNA-bd_sf"/>
</dbReference>
<reference evidence="5" key="2">
    <citation type="submission" date="2020-09" db="EMBL/GenBank/DDBJ databases">
        <authorList>
            <person name="Sun Q."/>
            <person name="Zhou Y."/>
        </authorList>
    </citation>
    <scope>NUCLEOTIDE SEQUENCE</scope>
    <source>
        <strain evidence="5">CGMCC 1.15178</strain>
    </source>
</reference>
<evidence type="ECO:0000313" key="6">
    <source>
        <dbReference type="Proteomes" id="UP000612456"/>
    </source>
</evidence>
<sequence>MLQQPTRFTLVEQVARQLETLIESGEWPVGSRIPAEPELMTQLQVSRNTLREAIRALIHAGLLKTRQGDGTYVRSASALGTLMQKRLLRSDLLQTLEVRHALEREAAFLAASRRNSEDIEAIRAHWSACQKAVEQQDRQTYIAADIQLHQAIVAASHNDILLELYKHISTALQQSVTYVVELSNQKMHDEFHQQLVEAIIAQNADKAVEAVHFYIKQARSDLENHLEETS</sequence>
<dbReference type="InterPro" id="IPR036390">
    <property type="entry name" value="WH_DNA-bd_sf"/>
</dbReference>
<dbReference type="PANTHER" id="PTHR43537">
    <property type="entry name" value="TRANSCRIPTIONAL REGULATOR, GNTR FAMILY"/>
    <property type="match status" value="1"/>
</dbReference>
<evidence type="ECO:0000256" key="3">
    <source>
        <dbReference type="ARBA" id="ARBA00023163"/>
    </source>
</evidence>
<dbReference type="Pfam" id="PF07729">
    <property type="entry name" value="FCD"/>
    <property type="match status" value="1"/>
</dbReference>
<dbReference type="InterPro" id="IPR008920">
    <property type="entry name" value="TF_FadR/GntR_C"/>
</dbReference>
<dbReference type="Proteomes" id="UP000612456">
    <property type="component" value="Unassembled WGS sequence"/>
</dbReference>
<proteinExistence type="predicted"/>
<dbReference type="GO" id="GO:0003700">
    <property type="term" value="F:DNA-binding transcription factor activity"/>
    <property type="evidence" value="ECO:0007669"/>
    <property type="project" value="InterPro"/>
</dbReference>
<dbReference type="EMBL" id="BMHP01000007">
    <property type="protein sequence ID" value="GGD95099.1"/>
    <property type="molecule type" value="Genomic_DNA"/>
</dbReference>
<dbReference type="Gene3D" id="1.10.10.10">
    <property type="entry name" value="Winged helix-like DNA-binding domain superfamily/Winged helix DNA-binding domain"/>
    <property type="match status" value="1"/>
</dbReference>